<dbReference type="RefSeq" id="WP_371752706.1">
    <property type="nucleotide sequence ID" value="NZ_JAYJLD010000003.1"/>
</dbReference>
<evidence type="ECO:0000313" key="10">
    <source>
        <dbReference type="Proteomes" id="UP001310386"/>
    </source>
</evidence>
<dbReference type="PROSITE" id="PS00675">
    <property type="entry name" value="SIGMA54_INTERACT_1"/>
    <property type="match status" value="1"/>
</dbReference>
<dbReference type="Gene3D" id="1.10.10.60">
    <property type="entry name" value="Homeodomain-like"/>
    <property type="match status" value="1"/>
</dbReference>
<evidence type="ECO:0000256" key="3">
    <source>
        <dbReference type="ARBA" id="ARBA00022840"/>
    </source>
</evidence>
<keyword evidence="3" id="KW-0067">ATP-binding</keyword>
<dbReference type="InterPro" id="IPR027417">
    <property type="entry name" value="P-loop_NTPase"/>
</dbReference>
<dbReference type="InterPro" id="IPR003593">
    <property type="entry name" value="AAA+_ATPase"/>
</dbReference>
<organism evidence="9 10">
    <name type="scientific">Ferviditalea candida</name>
    <dbReference type="NCBI Taxonomy" id="3108399"/>
    <lineage>
        <taxon>Bacteria</taxon>
        <taxon>Bacillati</taxon>
        <taxon>Bacillota</taxon>
        <taxon>Bacilli</taxon>
        <taxon>Bacillales</taxon>
        <taxon>Paenibacillaceae</taxon>
        <taxon>Ferviditalea</taxon>
    </lineage>
</organism>
<keyword evidence="1" id="KW-0547">Nucleotide-binding</keyword>
<keyword evidence="2" id="KW-0058">Aromatic hydrocarbons catabolism</keyword>
<dbReference type="InterPro" id="IPR013656">
    <property type="entry name" value="PAS_4"/>
</dbReference>
<dbReference type="PROSITE" id="PS50045">
    <property type="entry name" value="SIGMA54_INTERACT_4"/>
    <property type="match status" value="1"/>
</dbReference>
<evidence type="ECO:0000259" key="8">
    <source>
        <dbReference type="PROSITE" id="PS50112"/>
    </source>
</evidence>
<evidence type="ECO:0000256" key="1">
    <source>
        <dbReference type="ARBA" id="ARBA00022741"/>
    </source>
</evidence>
<dbReference type="InterPro" id="IPR002078">
    <property type="entry name" value="Sigma_54_int"/>
</dbReference>
<dbReference type="InterPro" id="IPR000014">
    <property type="entry name" value="PAS"/>
</dbReference>
<accession>A0ABU5ZDL0</accession>
<evidence type="ECO:0000256" key="6">
    <source>
        <dbReference type="ARBA" id="ARBA00029500"/>
    </source>
</evidence>
<dbReference type="InterPro" id="IPR025662">
    <property type="entry name" value="Sigma_54_int_dom_ATP-bd_1"/>
</dbReference>
<dbReference type="Pfam" id="PF08448">
    <property type="entry name" value="PAS_4"/>
    <property type="match status" value="1"/>
</dbReference>
<dbReference type="InterPro" id="IPR025944">
    <property type="entry name" value="Sigma_54_int_dom_CS"/>
</dbReference>
<dbReference type="PROSITE" id="PS00688">
    <property type="entry name" value="SIGMA54_INTERACT_3"/>
    <property type="match status" value="1"/>
</dbReference>
<dbReference type="Gene3D" id="3.40.50.300">
    <property type="entry name" value="P-loop containing nucleotide triphosphate hydrolases"/>
    <property type="match status" value="1"/>
</dbReference>
<dbReference type="EMBL" id="JAYJLD010000003">
    <property type="protein sequence ID" value="MEB3100589.1"/>
    <property type="molecule type" value="Genomic_DNA"/>
</dbReference>
<dbReference type="CDD" id="cd00009">
    <property type="entry name" value="AAA"/>
    <property type="match status" value="1"/>
</dbReference>
<dbReference type="CDD" id="cd00130">
    <property type="entry name" value="PAS"/>
    <property type="match status" value="1"/>
</dbReference>
<gene>
    <name evidence="9" type="ORF">VF724_02815</name>
</gene>
<dbReference type="NCBIfam" id="TIGR00229">
    <property type="entry name" value="sensory_box"/>
    <property type="match status" value="1"/>
</dbReference>
<evidence type="ECO:0000256" key="4">
    <source>
        <dbReference type="ARBA" id="ARBA00023015"/>
    </source>
</evidence>
<dbReference type="SMART" id="SM00091">
    <property type="entry name" value="PAS"/>
    <property type="match status" value="1"/>
</dbReference>
<dbReference type="PANTHER" id="PTHR32071:SF57">
    <property type="entry name" value="C4-DICARBOXYLATE TRANSPORT TRANSCRIPTIONAL REGULATORY PROTEIN DCTD"/>
    <property type="match status" value="1"/>
</dbReference>
<evidence type="ECO:0000256" key="2">
    <source>
        <dbReference type="ARBA" id="ARBA00022797"/>
    </source>
</evidence>
<dbReference type="PANTHER" id="PTHR32071">
    <property type="entry name" value="TRANSCRIPTIONAL REGULATORY PROTEIN"/>
    <property type="match status" value="1"/>
</dbReference>
<protein>
    <recommendedName>
        <fullName evidence="6">HTH-type transcriptional regulatory protein TyrR</fullName>
    </recommendedName>
</protein>
<dbReference type="InterPro" id="IPR030828">
    <property type="entry name" value="HTH_TyrR"/>
</dbReference>
<sequence length="455" mass="52048">MYNDRPLEINTEILMNILDHSSDEIFVLDREGRIVYVNRTCERHYGLKPAEVIGRLNEEFVSKGYWGPSIIPIVVKEKKPVTIKQTTYIGGELITTAIPIYNSENEIQLIVTTSHEQNFKTLYMPEEENKDELKDTHLAVDNIITNNETMKNLIKFCQKIAKVDSTILIQGESGTGKSALASYIHKKSPRKSGPFLAINCAAIPEDLLESELFGYSQGAFTGANRGGKKGLLEAANHGTILLDEIAEIPPKIQAKLLQVIQERQFLPVGSREVQTVDIRIIAATNQNLQQMVETRKFREDLYYRLQVIDLKLPPLRERKEDIIPLTYHFLNKFNQKYHSSHIISREVLEILEHFHWPGNVRQLENVMERLVITSDGIIQQTDLPEIVLQDSSQKNSRSYPRPLKLALDELERDVVINSYKEYKSSRKVAAALNISQTKASKLIRKYCRVSDLSYN</sequence>
<dbReference type="Pfam" id="PF18024">
    <property type="entry name" value="HTH_50"/>
    <property type="match status" value="1"/>
</dbReference>
<dbReference type="Pfam" id="PF00158">
    <property type="entry name" value="Sigma54_activat"/>
    <property type="match status" value="1"/>
</dbReference>
<comment type="caution">
    <text evidence="9">The sequence shown here is derived from an EMBL/GenBank/DDBJ whole genome shotgun (WGS) entry which is preliminary data.</text>
</comment>
<dbReference type="SUPFAM" id="SSF55785">
    <property type="entry name" value="PYP-like sensor domain (PAS domain)"/>
    <property type="match status" value="1"/>
</dbReference>
<dbReference type="Gene3D" id="1.10.8.60">
    <property type="match status" value="1"/>
</dbReference>
<keyword evidence="10" id="KW-1185">Reference proteome</keyword>
<dbReference type="Gene3D" id="3.30.450.20">
    <property type="entry name" value="PAS domain"/>
    <property type="match status" value="1"/>
</dbReference>
<dbReference type="Proteomes" id="UP001310386">
    <property type="component" value="Unassembled WGS sequence"/>
</dbReference>
<name>A0ABU5ZDL0_9BACL</name>
<feature type="domain" description="PAS" evidence="8">
    <location>
        <begin position="10"/>
        <end position="55"/>
    </location>
</feature>
<keyword evidence="4" id="KW-0805">Transcription regulation</keyword>
<feature type="domain" description="Sigma-54 factor interaction" evidence="7">
    <location>
        <begin position="143"/>
        <end position="372"/>
    </location>
</feature>
<dbReference type="SUPFAM" id="SSF52540">
    <property type="entry name" value="P-loop containing nucleoside triphosphate hydrolases"/>
    <property type="match status" value="1"/>
</dbReference>
<evidence type="ECO:0000256" key="5">
    <source>
        <dbReference type="ARBA" id="ARBA00023163"/>
    </source>
</evidence>
<dbReference type="PROSITE" id="PS50112">
    <property type="entry name" value="PAS"/>
    <property type="match status" value="1"/>
</dbReference>
<proteinExistence type="predicted"/>
<dbReference type="SMART" id="SM00382">
    <property type="entry name" value="AAA"/>
    <property type="match status" value="1"/>
</dbReference>
<keyword evidence="5" id="KW-0804">Transcription</keyword>
<reference evidence="9" key="1">
    <citation type="submission" date="2023-12" db="EMBL/GenBank/DDBJ databases">
        <title>Fervidustalea candida gen. nov., sp. nov., a novel member of the family Paenibacillaceae isolated from a geothermal area.</title>
        <authorList>
            <person name="Li W.-J."/>
            <person name="Jiao J.-Y."/>
            <person name="Chen Y."/>
        </authorList>
    </citation>
    <scope>NUCLEOTIDE SEQUENCE</scope>
    <source>
        <strain evidence="9">SYSU GA230002</strain>
    </source>
</reference>
<evidence type="ECO:0000259" key="7">
    <source>
        <dbReference type="PROSITE" id="PS50045"/>
    </source>
</evidence>
<dbReference type="InterPro" id="IPR035965">
    <property type="entry name" value="PAS-like_dom_sf"/>
</dbReference>
<evidence type="ECO:0000313" key="9">
    <source>
        <dbReference type="EMBL" id="MEB3100589.1"/>
    </source>
</evidence>
<dbReference type="InterPro" id="IPR058031">
    <property type="entry name" value="AAA_lid_NorR"/>
</dbReference>
<dbReference type="Pfam" id="PF25601">
    <property type="entry name" value="AAA_lid_14"/>
    <property type="match status" value="1"/>
</dbReference>